<proteinExistence type="predicted"/>
<dbReference type="SMART" id="SM00028">
    <property type="entry name" value="TPR"/>
    <property type="match status" value="4"/>
</dbReference>
<dbReference type="PROSITE" id="PS50005">
    <property type="entry name" value="TPR"/>
    <property type="match status" value="2"/>
</dbReference>
<reference evidence="2 3" key="1">
    <citation type="submission" date="2020-07" db="EMBL/GenBank/DDBJ databases">
        <title>Pseudogemmobacter sp. nov., isolated from poultry manure in Taiwan.</title>
        <authorList>
            <person name="Lin S.-Y."/>
            <person name="Tang Y.-S."/>
            <person name="Young C.-C."/>
        </authorList>
    </citation>
    <scope>NUCLEOTIDE SEQUENCE [LARGE SCALE GENOMIC DNA]</scope>
    <source>
        <strain evidence="2 3">CC-YST710</strain>
    </source>
</reference>
<organism evidence="2 3">
    <name type="scientific">Pseudogemmobacter faecipullorum</name>
    <dbReference type="NCBI Taxonomy" id="2755041"/>
    <lineage>
        <taxon>Bacteria</taxon>
        <taxon>Pseudomonadati</taxon>
        <taxon>Pseudomonadota</taxon>
        <taxon>Alphaproteobacteria</taxon>
        <taxon>Rhodobacterales</taxon>
        <taxon>Paracoccaceae</taxon>
        <taxon>Pseudogemmobacter</taxon>
    </lineage>
</organism>
<protein>
    <submittedName>
        <fullName evidence="2">Tetratricopeptide repeat protein</fullName>
    </submittedName>
</protein>
<evidence type="ECO:0000313" key="3">
    <source>
        <dbReference type="Proteomes" id="UP001198571"/>
    </source>
</evidence>
<dbReference type="Pfam" id="PF13432">
    <property type="entry name" value="TPR_16"/>
    <property type="match status" value="1"/>
</dbReference>
<dbReference type="RefSeq" id="WP_226933616.1">
    <property type="nucleotide sequence ID" value="NZ_JACDXX010000001.1"/>
</dbReference>
<accession>A0ABS8CH89</accession>
<evidence type="ECO:0000256" key="1">
    <source>
        <dbReference type="PROSITE-ProRule" id="PRU00339"/>
    </source>
</evidence>
<name>A0ABS8CH89_9RHOB</name>
<dbReference type="InterPro" id="IPR011990">
    <property type="entry name" value="TPR-like_helical_dom_sf"/>
</dbReference>
<dbReference type="Pfam" id="PF14559">
    <property type="entry name" value="TPR_19"/>
    <property type="match status" value="1"/>
</dbReference>
<dbReference type="Proteomes" id="UP001198571">
    <property type="component" value="Unassembled WGS sequence"/>
</dbReference>
<feature type="repeat" description="TPR" evidence="1">
    <location>
        <begin position="43"/>
        <end position="76"/>
    </location>
</feature>
<sequence>MPGAATKAPAETEQVAEAAWSIGDYEEAARLYELAAARDSRSVEALIGLGKSYAALGQYSRAGNALARARDLDRRNPEVYNQLGNLALLEMHPKEAIDHFSDALRLDRRNLAAFTGKGVSLDYLSRHAEAHEVYREALKFYPTNFPLLSNYALSQVLGRQIGEGTRLMEELLRDPANGETVRANLAIAYALDGRVRDARAMLTGLMSEAEINASLRHYEAARQNYLAGKPVGYMIFQ</sequence>
<dbReference type="SUPFAM" id="SSF48452">
    <property type="entry name" value="TPR-like"/>
    <property type="match status" value="1"/>
</dbReference>
<dbReference type="PANTHER" id="PTHR12558:SF13">
    <property type="entry name" value="CELL DIVISION CYCLE PROTEIN 27 HOMOLOG"/>
    <property type="match status" value="1"/>
</dbReference>
<evidence type="ECO:0000313" key="2">
    <source>
        <dbReference type="EMBL" id="MCB5408731.1"/>
    </source>
</evidence>
<comment type="caution">
    <text evidence="2">The sequence shown here is derived from an EMBL/GenBank/DDBJ whole genome shotgun (WGS) entry which is preliminary data.</text>
</comment>
<gene>
    <name evidence="2" type="ORF">H0485_01745</name>
</gene>
<dbReference type="PANTHER" id="PTHR12558">
    <property type="entry name" value="CELL DIVISION CYCLE 16,23,27"/>
    <property type="match status" value="1"/>
</dbReference>
<dbReference type="Gene3D" id="1.25.40.10">
    <property type="entry name" value="Tetratricopeptide repeat domain"/>
    <property type="match status" value="1"/>
</dbReference>
<feature type="repeat" description="TPR" evidence="1">
    <location>
        <begin position="77"/>
        <end position="110"/>
    </location>
</feature>
<keyword evidence="1" id="KW-0802">TPR repeat</keyword>
<keyword evidence="3" id="KW-1185">Reference proteome</keyword>
<dbReference type="EMBL" id="JACDXX010000001">
    <property type="protein sequence ID" value="MCB5408731.1"/>
    <property type="molecule type" value="Genomic_DNA"/>
</dbReference>
<dbReference type="InterPro" id="IPR019734">
    <property type="entry name" value="TPR_rpt"/>
</dbReference>